<dbReference type="AlphaFoldDB" id="X7EBY9"/>
<feature type="chain" id="PRO_5004977146" evidence="3">
    <location>
        <begin position="29"/>
        <end position="276"/>
    </location>
</feature>
<feature type="signal peptide" evidence="3">
    <location>
        <begin position="1"/>
        <end position="28"/>
    </location>
</feature>
<evidence type="ECO:0000256" key="1">
    <source>
        <dbReference type="ARBA" id="ARBA00010333"/>
    </source>
</evidence>
<dbReference type="InterPro" id="IPR001638">
    <property type="entry name" value="Solute-binding_3/MltF_N"/>
</dbReference>
<dbReference type="EMBL" id="JAMB01000001">
    <property type="protein sequence ID" value="ETX12643.1"/>
    <property type="molecule type" value="Genomic_DNA"/>
</dbReference>
<sequence length="276" mass="29968">MKTNKIVTPLKIALLGLTTVLAATSAQADVLSDVKSKGELIIGTELHFAPFDFLDNGKHAGLNKDFFTEVGKELGVKISYVDLPWPSVLPGLEASKFDMVGGPVTITKERMKRYNFSLPIADASVALLKRKGNSAVTKPEDIAGKPVGAGKGSSQAAQLEDFSTSLETPAEIKLYVDNNSAYSEIMTGRVVAVANSLPNIAYVASQHKNFEVVLPPFGKKTYYGYVTRKNTDSESLLKAINDIIVKMKADGRMEDIQVKWFGNPMDLPTDMIVPQI</sequence>
<feature type="domain" description="Solute-binding protein family 3/N-terminal" evidence="4">
    <location>
        <begin position="39"/>
        <end position="264"/>
    </location>
</feature>
<organism evidence="5 6">
    <name type="scientific">Marinomonas ushuaiensis DSM 15871</name>
    <dbReference type="NCBI Taxonomy" id="1122207"/>
    <lineage>
        <taxon>Bacteria</taxon>
        <taxon>Pseudomonadati</taxon>
        <taxon>Pseudomonadota</taxon>
        <taxon>Gammaproteobacteria</taxon>
        <taxon>Oceanospirillales</taxon>
        <taxon>Oceanospirillaceae</taxon>
        <taxon>Marinomonas</taxon>
    </lineage>
</organism>
<dbReference type="Pfam" id="PF00497">
    <property type="entry name" value="SBP_bac_3"/>
    <property type="match status" value="1"/>
</dbReference>
<evidence type="ECO:0000256" key="3">
    <source>
        <dbReference type="SAM" id="SignalP"/>
    </source>
</evidence>
<dbReference type="RefSeq" id="WP_084035535.1">
    <property type="nucleotide sequence ID" value="NZ_JAMB01000001.1"/>
</dbReference>
<dbReference type="PATRIC" id="fig|1122207.3.peg.697"/>
<accession>X7EBY9</accession>
<comment type="caution">
    <text evidence="5">The sequence shown here is derived from an EMBL/GenBank/DDBJ whole genome shotgun (WGS) entry which is preliminary data.</text>
</comment>
<keyword evidence="2 3" id="KW-0732">Signal</keyword>
<dbReference type="STRING" id="1122207.MUS1_03400"/>
<dbReference type="Proteomes" id="UP000054058">
    <property type="component" value="Unassembled WGS sequence"/>
</dbReference>
<evidence type="ECO:0000256" key="2">
    <source>
        <dbReference type="ARBA" id="ARBA00022729"/>
    </source>
</evidence>
<dbReference type="SUPFAM" id="SSF53850">
    <property type="entry name" value="Periplasmic binding protein-like II"/>
    <property type="match status" value="1"/>
</dbReference>
<name>X7EBY9_9GAMM</name>
<evidence type="ECO:0000259" key="4">
    <source>
        <dbReference type="SMART" id="SM00062"/>
    </source>
</evidence>
<evidence type="ECO:0000313" key="6">
    <source>
        <dbReference type="Proteomes" id="UP000054058"/>
    </source>
</evidence>
<comment type="similarity">
    <text evidence="1">Belongs to the bacterial solute-binding protein 3 family.</text>
</comment>
<dbReference type="PANTHER" id="PTHR35936">
    <property type="entry name" value="MEMBRANE-BOUND LYTIC MUREIN TRANSGLYCOSYLASE F"/>
    <property type="match status" value="1"/>
</dbReference>
<dbReference type="OrthoDB" id="6107391at2"/>
<proteinExistence type="inferred from homology"/>
<protein>
    <submittedName>
        <fullName evidence="5">Amino acid ABC transporter</fullName>
    </submittedName>
</protein>
<dbReference type="eggNOG" id="COG0834">
    <property type="taxonomic scope" value="Bacteria"/>
</dbReference>
<dbReference type="SMART" id="SM00062">
    <property type="entry name" value="PBPb"/>
    <property type="match status" value="1"/>
</dbReference>
<dbReference type="PANTHER" id="PTHR35936:SF17">
    <property type="entry name" value="ARGININE-BINDING EXTRACELLULAR PROTEIN ARTP"/>
    <property type="match status" value="1"/>
</dbReference>
<evidence type="ECO:0000313" key="5">
    <source>
        <dbReference type="EMBL" id="ETX12643.1"/>
    </source>
</evidence>
<gene>
    <name evidence="5" type="ORF">MUS1_03400</name>
</gene>
<reference evidence="5 6" key="1">
    <citation type="submission" date="2014-01" db="EMBL/GenBank/DDBJ databases">
        <title>Marinomonas ushuaiensis DSM 15871 Genome Sequencing.</title>
        <authorList>
            <person name="Lai Q."/>
            <person name="Shao Z.S."/>
        </authorList>
    </citation>
    <scope>NUCLEOTIDE SEQUENCE [LARGE SCALE GENOMIC DNA]</scope>
    <source>
        <strain evidence="5 6">DSM 15871</strain>
    </source>
</reference>
<keyword evidence="6" id="KW-1185">Reference proteome</keyword>
<dbReference type="Gene3D" id="3.40.190.10">
    <property type="entry name" value="Periplasmic binding protein-like II"/>
    <property type="match status" value="2"/>
</dbReference>